<evidence type="ECO:0000313" key="2">
    <source>
        <dbReference type="Proteomes" id="UP000070188"/>
    </source>
</evidence>
<sequence>MPGDSLVALAERKQLPRHQYMDATTVRWITAHRPSFRTARDPELPALRPFARRLLPLTGLPLTWYAEPRLADSIHGVRHAMRTAALAALLAETRKLGTEETVTLIVAAAVHDCRREHDQDDRGHGERGARWLLRSAAMVLEHFGLPNNQPERIRQAAVAIRLHEIPYAEFTPVDETDHATARTVSDLLKTADALDRYRLPKLKWWPDDRFVRVVAPDRLKEFAFDLVVRSESAYVAGIGSTESVITALTDRGLV</sequence>
<evidence type="ECO:0000313" key="1">
    <source>
        <dbReference type="EMBL" id="KWX02563.1"/>
    </source>
</evidence>
<evidence type="ECO:0008006" key="3">
    <source>
        <dbReference type="Google" id="ProtNLM"/>
    </source>
</evidence>
<reference evidence="2" key="1">
    <citation type="submission" date="2015-04" db="EMBL/GenBank/DDBJ databases">
        <title>Physiological reanalysis, assessment of diazotrophy, and genome sequences of multiple isolates of Streptomyces thermoautotrophicus.</title>
        <authorList>
            <person name="MacKellar D.C."/>
            <person name="Lieber L."/>
            <person name="Norman J."/>
            <person name="Bolger A."/>
            <person name="Tobin C."/>
            <person name="Murray J.W."/>
            <person name="Chang R."/>
            <person name="Ford T."/>
            <person name="Nguyen P.Q."/>
            <person name="Woodward J."/>
            <person name="Permingeat H."/>
            <person name="Joshi N.S."/>
            <person name="Silver P.A."/>
            <person name="Usadel B."/>
            <person name="Rutherford A.W."/>
            <person name="Friesen M."/>
            <person name="Prell J."/>
        </authorList>
    </citation>
    <scope>NUCLEOTIDE SEQUENCE [LARGE SCALE GENOMIC DNA]</scope>
    <source>
        <strain evidence="2">H1</strain>
    </source>
</reference>
<protein>
    <recommendedName>
        <fullName evidence="3">HD domain-containing protein</fullName>
    </recommendedName>
</protein>
<dbReference type="AlphaFoldDB" id="A0A132MXJ0"/>
<proteinExistence type="predicted"/>
<accession>A0A132MXJ0</accession>
<dbReference type="Proteomes" id="UP000070188">
    <property type="component" value="Unassembled WGS sequence"/>
</dbReference>
<comment type="caution">
    <text evidence="1">The sequence shown here is derived from an EMBL/GenBank/DDBJ whole genome shotgun (WGS) entry which is preliminary data.</text>
</comment>
<dbReference type="PATRIC" id="fig|1469144.10.peg.3868"/>
<name>A0A132MXJ0_9ACTN</name>
<dbReference type="STRING" id="1469144.LI90_3606"/>
<dbReference type="Gene3D" id="1.10.3210.10">
    <property type="entry name" value="Hypothetical protein af1432"/>
    <property type="match status" value="1"/>
</dbReference>
<gene>
    <name evidence="1" type="ORF">LI90_3606</name>
</gene>
<dbReference type="SUPFAM" id="SSF109604">
    <property type="entry name" value="HD-domain/PDEase-like"/>
    <property type="match status" value="1"/>
</dbReference>
<dbReference type="EMBL" id="LAXD01000001">
    <property type="protein sequence ID" value="KWX02563.1"/>
    <property type="molecule type" value="Genomic_DNA"/>
</dbReference>
<keyword evidence="2" id="KW-1185">Reference proteome</keyword>
<organism evidence="1 2">
    <name type="scientific">Carbonactinospora thermoautotrophica</name>
    <dbReference type="NCBI Taxonomy" id="1469144"/>
    <lineage>
        <taxon>Bacteria</taxon>
        <taxon>Bacillati</taxon>
        <taxon>Actinomycetota</taxon>
        <taxon>Actinomycetes</taxon>
        <taxon>Kitasatosporales</taxon>
        <taxon>Carbonactinosporaceae</taxon>
        <taxon>Carbonactinospora</taxon>
    </lineage>
</organism>